<evidence type="ECO:0000313" key="4">
    <source>
        <dbReference type="Proteomes" id="UP001155901"/>
    </source>
</evidence>
<dbReference type="Proteomes" id="UP001162889">
    <property type="component" value="Unassembled WGS sequence"/>
</dbReference>
<feature type="compositionally biased region" description="Low complexity" evidence="1">
    <location>
        <begin position="15"/>
        <end position="30"/>
    </location>
</feature>
<evidence type="ECO:0000313" key="2">
    <source>
        <dbReference type="EMBL" id="MBV6322689.1"/>
    </source>
</evidence>
<dbReference type="EMBL" id="JALJZU010000009">
    <property type="protein sequence ID" value="MCP2010903.1"/>
    <property type="molecule type" value="Genomic_DNA"/>
</dbReference>
<dbReference type="EMBL" id="JAHTGR010000008">
    <property type="protein sequence ID" value="MBV6322689.1"/>
    <property type="molecule type" value="Genomic_DNA"/>
</dbReference>
<protein>
    <submittedName>
        <fullName evidence="2">Uncharacterized protein</fullName>
    </submittedName>
</protein>
<dbReference type="RefSeq" id="WP_217943440.1">
    <property type="nucleotide sequence ID" value="NZ_JAHTGR010000008.1"/>
</dbReference>
<organism evidence="2 4">
    <name type="scientific">Duganella violaceipulchra</name>
    <dbReference type="NCBI Taxonomy" id="2849652"/>
    <lineage>
        <taxon>Bacteria</taxon>
        <taxon>Pseudomonadati</taxon>
        <taxon>Pseudomonadota</taxon>
        <taxon>Betaproteobacteria</taxon>
        <taxon>Burkholderiales</taxon>
        <taxon>Oxalobacteraceae</taxon>
        <taxon>Telluria group</taxon>
        <taxon>Duganella</taxon>
    </lineage>
</organism>
<feature type="region of interest" description="Disordered" evidence="1">
    <location>
        <begin position="1"/>
        <end position="32"/>
    </location>
</feature>
<keyword evidence="5" id="KW-1185">Reference proteome</keyword>
<accession>A0AA41L4A0</accession>
<dbReference type="Proteomes" id="UP001155901">
    <property type="component" value="Unassembled WGS sequence"/>
</dbReference>
<evidence type="ECO:0000256" key="1">
    <source>
        <dbReference type="SAM" id="MobiDB-lite"/>
    </source>
</evidence>
<reference evidence="3" key="2">
    <citation type="submission" date="2022-03" db="EMBL/GenBank/DDBJ databases">
        <title>Genome Encyclopedia of Bacteria and Archaea VI: Functional Genomics of Type Strains.</title>
        <authorList>
            <person name="Whitman W."/>
        </authorList>
    </citation>
    <scope>NUCLEOTIDE SEQUENCE</scope>
    <source>
        <strain evidence="3">HSC-15S17</strain>
    </source>
</reference>
<reference evidence="2" key="1">
    <citation type="submission" date="2021-07" db="EMBL/GenBank/DDBJ databases">
        <title>Characterization of violacein-producing bacteria and related species.</title>
        <authorList>
            <person name="Wilson H.S."/>
            <person name="De Leon M.E."/>
        </authorList>
    </citation>
    <scope>NUCLEOTIDE SEQUENCE</scope>
    <source>
        <strain evidence="2">HSC-15S17</strain>
    </source>
</reference>
<gene>
    <name evidence="2" type="ORF">KVP70_17280</name>
    <name evidence="3" type="ORF">L1274_004645</name>
</gene>
<evidence type="ECO:0000313" key="5">
    <source>
        <dbReference type="Proteomes" id="UP001162889"/>
    </source>
</evidence>
<evidence type="ECO:0000313" key="3">
    <source>
        <dbReference type="EMBL" id="MCP2010903.1"/>
    </source>
</evidence>
<proteinExistence type="predicted"/>
<comment type="caution">
    <text evidence="2">The sequence shown here is derived from an EMBL/GenBank/DDBJ whole genome shotgun (WGS) entry which is preliminary data.</text>
</comment>
<name>A0AA41L4A0_9BURK</name>
<dbReference type="AlphaFoldDB" id="A0AA41L4A0"/>
<sequence>MENKFAAPRHGQSGPSSPSRNSPRAAAPSPERIREMLGWRMLQQAPRAYRAG</sequence>